<sequence>MSAFRGPHRTDAMRCSPARHVRLRANCAIYVLGSADAFERGCDGVVSNHCVLDLYLSLAVFQIIGHLYILKHDLASISRPKKKIFIEIYDMPVAVEMFDDEENKQVYKDITDCISYHCMIIRFTDAVSVLFGPTIAISYLFHLFGCCLSLLQVLSGASTHRYKATARAHLIADYILEQFTSYYTNPSLAHHQHVEPHMKDFIMSSTSPLPGDLFILTVELAKTRLIVGPLKNDQKSIPIDHWGYSKEDITAANLTPFQLYKTTVENFSKDYRTLAHYGVFTFAIFGQLCHISIMFEVLGATYVSRSALWFATNSHFGFQSEKLIDAVYAVPWECMDVPNRRALLMLLRRVQTPIRISALGLADVGVQTMLGEINRRIASGWRKYWSLKEILKSKELSMQIKRKVLDTCALRVITYGCETWSLTKHHRVKLERCHRVMERSMTGIKKLGKKKWRWTGHRIRDPQEKWSKSVTDWYRRDEKSNRGRQQTRWEDNLKLTAEHHWRRVEWDRTRWKLLEEAYAKSVTFLIPDPEGDVLLLHVLQFIQLAVGAPSGTPLHDSRRAACEGALLSIFAHNFNYTT</sequence>
<dbReference type="InterPro" id="IPR004117">
    <property type="entry name" value="7tm6_olfct_rcpt"/>
</dbReference>
<keyword evidence="5" id="KW-0552">Olfaction</keyword>
<keyword evidence="2" id="KW-1003">Cell membrane</keyword>
<evidence type="ECO:0000256" key="1">
    <source>
        <dbReference type="ARBA" id="ARBA00004651"/>
    </source>
</evidence>
<dbReference type="PANTHER" id="PTHR21137">
    <property type="entry name" value="ODORANT RECEPTOR"/>
    <property type="match status" value="1"/>
</dbReference>
<keyword evidence="6" id="KW-1133">Transmembrane helix</keyword>
<dbReference type="Pfam" id="PF02949">
    <property type="entry name" value="7tm_6"/>
    <property type="match status" value="2"/>
</dbReference>
<keyword evidence="8" id="KW-0675">Receptor</keyword>
<organism evidence="10 11">
    <name type="scientific">Eumeta variegata</name>
    <name type="common">Bagworm moth</name>
    <name type="synonym">Eumeta japonica</name>
    <dbReference type="NCBI Taxonomy" id="151549"/>
    <lineage>
        <taxon>Eukaryota</taxon>
        <taxon>Metazoa</taxon>
        <taxon>Ecdysozoa</taxon>
        <taxon>Arthropoda</taxon>
        <taxon>Hexapoda</taxon>
        <taxon>Insecta</taxon>
        <taxon>Pterygota</taxon>
        <taxon>Neoptera</taxon>
        <taxon>Endopterygota</taxon>
        <taxon>Lepidoptera</taxon>
        <taxon>Glossata</taxon>
        <taxon>Ditrysia</taxon>
        <taxon>Tineoidea</taxon>
        <taxon>Psychidae</taxon>
        <taxon>Oiketicinae</taxon>
        <taxon>Eumeta</taxon>
    </lineage>
</organism>
<keyword evidence="7" id="KW-0472">Membrane</keyword>
<keyword evidence="9" id="KW-0807">Transducer</keyword>
<proteinExistence type="predicted"/>
<comment type="subcellular location">
    <subcellularLocation>
        <location evidence="1">Cell membrane</location>
        <topology evidence="1">Multi-pass membrane protein</topology>
    </subcellularLocation>
</comment>
<dbReference type="GO" id="GO:0007165">
    <property type="term" value="P:signal transduction"/>
    <property type="evidence" value="ECO:0007669"/>
    <property type="project" value="UniProtKB-KW"/>
</dbReference>
<evidence type="ECO:0000256" key="5">
    <source>
        <dbReference type="ARBA" id="ARBA00022725"/>
    </source>
</evidence>
<gene>
    <name evidence="10" type="ORF">EVAR_34115_1</name>
</gene>
<dbReference type="Proteomes" id="UP000299102">
    <property type="component" value="Unassembled WGS sequence"/>
</dbReference>
<keyword evidence="11" id="KW-1185">Reference proteome</keyword>
<dbReference type="OrthoDB" id="410404at2759"/>
<evidence type="ECO:0000256" key="2">
    <source>
        <dbReference type="ARBA" id="ARBA00022475"/>
    </source>
</evidence>
<dbReference type="EMBL" id="BGZK01000579">
    <property type="protein sequence ID" value="GBP51329.1"/>
    <property type="molecule type" value="Genomic_DNA"/>
</dbReference>
<evidence type="ECO:0000313" key="10">
    <source>
        <dbReference type="EMBL" id="GBP51329.1"/>
    </source>
</evidence>
<dbReference type="GO" id="GO:0005886">
    <property type="term" value="C:plasma membrane"/>
    <property type="evidence" value="ECO:0007669"/>
    <property type="project" value="UniProtKB-SubCell"/>
</dbReference>
<keyword evidence="4" id="KW-0812">Transmembrane</keyword>
<dbReference type="GO" id="GO:0004984">
    <property type="term" value="F:olfactory receptor activity"/>
    <property type="evidence" value="ECO:0007669"/>
    <property type="project" value="InterPro"/>
</dbReference>
<evidence type="ECO:0000256" key="4">
    <source>
        <dbReference type="ARBA" id="ARBA00022692"/>
    </source>
</evidence>
<evidence type="ECO:0000256" key="6">
    <source>
        <dbReference type="ARBA" id="ARBA00022989"/>
    </source>
</evidence>
<evidence type="ECO:0000313" key="11">
    <source>
        <dbReference type="Proteomes" id="UP000299102"/>
    </source>
</evidence>
<keyword evidence="3" id="KW-0716">Sensory transduction</keyword>
<evidence type="ECO:0000256" key="7">
    <source>
        <dbReference type="ARBA" id="ARBA00023136"/>
    </source>
</evidence>
<comment type="caution">
    <text evidence="10">The sequence shown here is derived from an EMBL/GenBank/DDBJ whole genome shotgun (WGS) entry which is preliminary data.</text>
</comment>
<evidence type="ECO:0000256" key="9">
    <source>
        <dbReference type="ARBA" id="ARBA00023224"/>
    </source>
</evidence>
<protein>
    <submittedName>
        <fullName evidence="10">Uncharacterized protein</fullName>
    </submittedName>
</protein>
<reference evidence="10 11" key="1">
    <citation type="journal article" date="2019" name="Commun. Biol.">
        <title>The bagworm genome reveals a unique fibroin gene that provides high tensile strength.</title>
        <authorList>
            <person name="Kono N."/>
            <person name="Nakamura H."/>
            <person name="Ohtoshi R."/>
            <person name="Tomita M."/>
            <person name="Numata K."/>
            <person name="Arakawa K."/>
        </authorList>
    </citation>
    <scope>NUCLEOTIDE SEQUENCE [LARGE SCALE GENOMIC DNA]</scope>
</reference>
<accession>A0A4C1WLZ3</accession>
<dbReference type="PANTHER" id="PTHR21137:SF35">
    <property type="entry name" value="ODORANT RECEPTOR 19A-RELATED"/>
    <property type="match status" value="1"/>
</dbReference>
<dbReference type="GO" id="GO:0005549">
    <property type="term" value="F:odorant binding"/>
    <property type="evidence" value="ECO:0007669"/>
    <property type="project" value="InterPro"/>
</dbReference>
<evidence type="ECO:0000256" key="8">
    <source>
        <dbReference type="ARBA" id="ARBA00023170"/>
    </source>
</evidence>
<evidence type="ECO:0000256" key="3">
    <source>
        <dbReference type="ARBA" id="ARBA00022606"/>
    </source>
</evidence>
<name>A0A4C1WLZ3_EUMVA</name>
<dbReference type="AlphaFoldDB" id="A0A4C1WLZ3"/>